<keyword evidence="2" id="KW-0694">RNA-binding</keyword>
<evidence type="ECO:0000256" key="2">
    <source>
        <dbReference type="ARBA" id="ARBA00022884"/>
    </source>
</evidence>
<name>A0A8I6THL8_CIMLE</name>
<evidence type="ECO:0000256" key="1">
    <source>
        <dbReference type="ARBA" id="ARBA00006151"/>
    </source>
</evidence>
<dbReference type="GO" id="GO:0071204">
    <property type="term" value="C:histone pre-mRNA 3'end processing complex"/>
    <property type="evidence" value="ECO:0007669"/>
    <property type="project" value="TreeGrafter"/>
</dbReference>
<keyword evidence="6" id="KW-1185">Reference proteome</keyword>
<dbReference type="GO" id="GO:0051028">
    <property type="term" value="P:mRNA transport"/>
    <property type="evidence" value="ECO:0007669"/>
    <property type="project" value="TreeGrafter"/>
</dbReference>
<dbReference type="PANTHER" id="PTHR17408:SF0">
    <property type="entry name" value="HISTONE RNA HAIRPIN-BINDING PROTEIN"/>
    <property type="match status" value="1"/>
</dbReference>
<dbReference type="InterPro" id="IPR038294">
    <property type="entry name" value="SLBP_RNA_bind_sf"/>
</dbReference>
<organism evidence="5 6">
    <name type="scientific">Cimex lectularius</name>
    <name type="common">Bed bug</name>
    <name type="synonym">Acanthia lectularia</name>
    <dbReference type="NCBI Taxonomy" id="79782"/>
    <lineage>
        <taxon>Eukaryota</taxon>
        <taxon>Metazoa</taxon>
        <taxon>Ecdysozoa</taxon>
        <taxon>Arthropoda</taxon>
        <taxon>Hexapoda</taxon>
        <taxon>Insecta</taxon>
        <taxon>Pterygota</taxon>
        <taxon>Neoptera</taxon>
        <taxon>Paraneoptera</taxon>
        <taxon>Hemiptera</taxon>
        <taxon>Heteroptera</taxon>
        <taxon>Panheteroptera</taxon>
        <taxon>Cimicomorpha</taxon>
        <taxon>Cimicidae</taxon>
        <taxon>Cimex</taxon>
    </lineage>
</organism>
<dbReference type="KEGG" id="clec:106673444"/>
<feature type="compositionally biased region" description="Basic and acidic residues" evidence="3">
    <location>
        <begin position="206"/>
        <end position="223"/>
    </location>
</feature>
<reference evidence="5" key="1">
    <citation type="submission" date="2022-01" db="UniProtKB">
        <authorList>
            <consortium name="EnsemblMetazoa"/>
        </authorList>
    </citation>
    <scope>IDENTIFICATION</scope>
</reference>
<feature type="domain" description="Histone RNA hairpin-binding protein RNA-binding" evidence="4">
    <location>
        <begin position="215"/>
        <end position="283"/>
    </location>
</feature>
<gene>
    <name evidence="5" type="primary">106673444</name>
</gene>
<feature type="region of interest" description="Disordered" evidence="3">
    <location>
        <begin position="142"/>
        <end position="223"/>
    </location>
</feature>
<evidence type="ECO:0000313" key="6">
    <source>
        <dbReference type="Proteomes" id="UP000494040"/>
    </source>
</evidence>
<dbReference type="PANTHER" id="PTHR17408">
    <property type="entry name" value="HISTONE RNA HAIRPIN-BINDING PROTEIN"/>
    <property type="match status" value="1"/>
</dbReference>
<protein>
    <recommendedName>
        <fullName evidence="4">Histone RNA hairpin-binding protein RNA-binding domain-containing protein</fullName>
    </recommendedName>
</protein>
<dbReference type="OrthoDB" id="265795at2759"/>
<dbReference type="Gene3D" id="1.10.8.1120">
    <property type="entry name" value="Histone RNA hairpin-binding protein RNA-binding domain"/>
    <property type="match status" value="1"/>
</dbReference>
<accession>A0A8I6THL8</accession>
<dbReference type="GO" id="GO:0007076">
    <property type="term" value="P:mitotic chromosome condensation"/>
    <property type="evidence" value="ECO:0007669"/>
    <property type="project" value="UniProtKB-ARBA"/>
</dbReference>
<dbReference type="GO" id="GO:0003729">
    <property type="term" value="F:mRNA binding"/>
    <property type="evidence" value="ECO:0007669"/>
    <property type="project" value="InterPro"/>
</dbReference>
<dbReference type="GO" id="GO:0006398">
    <property type="term" value="P:mRNA 3'-end processing by stem-loop binding and cleavage"/>
    <property type="evidence" value="ECO:0007669"/>
    <property type="project" value="TreeGrafter"/>
</dbReference>
<evidence type="ECO:0000256" key="3">
    <source>
        <dbReference type="SAM" id="MobiDB-lite"/>
    </source>
</evidence>
<dbReference type="Proteomes" id="UP000494040">
    <property type="component" value="Unassembled WGS sequence"/>
</dbReference>
<dbReference type="InterPro" id="IPR026502">
    <property type="entry name" value="SLBP1/SLBP2"/>
</dbReference>
<proteinExistence type="inferred from homology"/>
<comment type="similarity">
    <text evidence="1">Belongs to the SLBP family.</text>
</comment>
<dbReference type="InterPro" id="IPR029344">
    <property type="entry name" value="SLBP_RNA_bind"/>
</dbReference>
<dbReference type="GO" id="GO:0005737">
    <property type="term" value="C:cytoplasm"/>
    <property type="evidence" value="ECO:0007669"/>
    <property type="project" value="TreeGrafter"/>
</dbReference>
<dbReference type="FunFam" id="1.10.8.1120:FF:000001">
    <property type="entry name" value="Histone RNA hairpin-binding protein-like"/>
    <property type="match status" value="1"/>
</dbReference>
<evidence type="ECO:0000259" key="4">
    <source>
        <dbReference type="Pfam" id="PF15247"/>
    </source>
</evidence>
<dbReference type="AlphaFoldDB" id="A0A8I6THL8"/>
<dbReference type="Pfam" id="PF15247">
    <property type="entry name" value="SLBP_RNA_bind"/>
    <property type="match status" value="1"/>
</dbReference>
<evidence type="ECO:0000313" key="5">
    <source>
        <dbReference type="EnsemblMetazoa" id="XP_014261051.1"/>
    </source>
</evidence>
<sequence length="352" mass="40290">MATTKIDQKEDDSLWDISVCNKSWVDIVEETKSDELKVKIKDNTITKETRVTRHSLKILSEKVIEESSKHGVIDINNTEVLKSDQLPNFGKHLQATPEKVSVKNERQDFLQDDLSLTGHLDKFNLVSPCKVDKTECLKNRVSPRVKRTPTNGESNKRKFPIFDNKSEGNDDMLMPSPSKIPRSTPSSTKRDKGRKRLRDLGGTPNSDKKKREAETDPEVIARRQKQIDYGKNTIGYDRYTQLVPRDARTKIHPKTPPIHLKFSRRAWDGLVKVWRQRLHFWDPPSEGGGNPDCLEISDFSDYSSTEGSLPSTPVQEWKRQRNSRAMKKLIPENKEEVVEVDFANQGCTPLAD</sequence>
<dbReference type="GO" id="GO:0071207">
    <property type="term" value="F:histone pre-mRNA stem-loop binding"/>
    <property type="evidence" value="ECO:0007669"/>
    <property type="project" value="TreeGrafter"/>
</dbReference>
<dbReference type="EnsemblMetazoa" id="XM_014405565.2">
    <property type="protein sequence ID" value="XP_014261051.1"/>
    <property type="gene ID" value="LOC106673444"/>
</dbReference>